<dbReference type="InterPro" id="IPR036052">
    <property type="entry name" value="TrpB-like_PALP_sf"/>
</dbReference>
<protein>
    <submittedName>
        <fullName evidence="4">Diaminopropionate ammonia-lyase</fullName>
        <ecNumber evidence="4">4.3.1.15</ecNumber>
    </submittedName>
</protein>
<dbReference type="NCBIfam" id="TIGR01747">
    <property type="entry name" value="diampropi_NH3ly"/>
    <property type="match status" value="1"/>
</dbReference>
<evidence type="ECO:0000259" key="3">
    <source>
        <dbReference type="Pfam" id="PF00291"/>
    </source>
</evidence>
<name>A0A7G9GWG3_9FUSO</name>
<reference evidence="4 5" key="1">
    <citation type="submission" date="2020-08" db="EMBL/GenBank/DDBJ databases">
        <authorList>
            <person name="Liu C."/>
            <person name="Sun Q."/>
        </authorList>
    </citation>
    <scope>NUCLEOTIDE SEQUENCE [LARGE SCALE GENOMIC DNA]</scope>
    <source>
        <strain evidence="4 5">NSJ-57</strain>
    </source>
</reference>
<dbReference type="Proteomes" id="UP000515913">
    <property type="component" value="Chromosome"/>
</dbReference>
<dbReference type="GO" id="GO:0008838">
    <property type="term" value="F:diaminopropionate ammonia-lyase activity"/>
    <property type="evidence" value="ECO:0007669"/>
    <property type="project" value="UniProtKB-EC"/>
</dbReference>
<evidence type="ECO:0000313" key="4">
    <source>
        <dbReference type="EMBL" id="QNM15145.1"/>
    </source>
</evidence>
<keyword evidence="4" id="KW-0456">Lyase</keyword>
<dbReference type="Pfam" id="PF00291">
    <property type="entry name" value="PALP"/>
    <property type="match status" value="1"/>
</dbReference>
<dbReference type="GO" id="GO:0030170">
    <property type="term" value="F:pyridoxal phosphate binding"/>
    <property type="evidence" value="ECO:0007669"/>
    <property type="project" value="InterPro"/>
</dbReference>
<evidence type="ECO:0000256" key="1">
    <source>
        <dbReference type="ARBA" id="ARBA00001933"/>
    </source>
</evidence>
<proteinExistence type="predicted"/>
<dbReference type="EMBL" id="CP060637">
    <property type="protein sequence ID" value="QNM15145.1"/>
    <property type="molecule type" value="Genomic_DNA"/>
</dbReference>
<dbReference type="RefSeq" id="WP_187422858.1">
    <property type="nucleotide sequence ID" value="NZ_CP060637.1"/>
</dbReference>
<dbReference type="InterPro" id="IPR019871">
    <property type="entry name" value="DiNH2propionate_NH3-lyase_sub"/>
</dbReference>
<dbReference type="PANTHER" id="PTHR42937">
    <property type="match status" value="1"/>
</dbReference>
<accession>A0A7G9GWG3</accession>
<dbReference type="InterPro" id="IPR010081">
    <property type="entry name" value="DiNH2opropionate_NH3_lyase"/>
</dbReference>
<evidence type="ECO:0000256" key="2">
    <source>
        <dbReference type="ARBA" id="ARBA00022898"/>
    </source>
</evidence>
<gene>
    <name evidence="4" type="primary">dpaL</name>
    <name evidence="4" type="ORF">H9Q81_09570</name>
</gene>
<dbReference type="EC" id="4.3.1.15" evidence="4"/>
<evidence type="ECO:0000313" key="5">
    <source>
        <dbReference type="Proteomes" id="UP000515913"/>
    </source>
</evidence>
<keyword evidence="2" id="KW-0663">Pyridoxal phosphate</keyword>
<dbReference type="PANTHER" id="PTHR42937:SF1">
    <property type="entry name" value="DIAMINOPROPIONATE AMMONIA-LYASE"/>
    <property type="match status" value="1"/>
</dbReference>
<dbReference type="CDD" id="cd00640">
    <property type="entry name" value="Trp-synth-beta_II"/>
    <property type="match status" value="1"/>
</dbReference>
<dbReference type="Gene3D" id="3.40.50.1100">
    <property type="match status" value="2"/>
</dbReference>
<dbReference type="AlphaFoldDB" id="A0A7G9GWG3"/>
<dbReference type="InterPro" id="IPR001926">
    <property type="entry name" value="TrpB-like_PALP"/>
</dbReference>
<dbReference type="NCBIfam" id="NF006058">
    <property type="entry name" value="PRK08206.1"/>
    <property type="match status" value="1"/>
</dbReference>
<organism evidence="4 5">
    <name type="scientific">Fusobacterium hominis</name>
    <dbReference type="NCBI Taxonomy" id="2764326"/>
    <lineage>
        <taxon>Bacteria</taxon>
        <taxon>Fusobacteriati</taxon>
        <taxon>Fusobacteriota</taxon>
        <taxon>Fusobacteriia</taxon>
        <taxon>Fusobacteriales</taxon>
        <taxon>Fusobacteriaceae</taxon>
        <taxon>Fusobacterium</taxon>
    </lineage>
</organism>
<dbReference type="SUPFAM" id="SSF53686">
    <property type="entry name" value="Tryptophan synthase beta subunit-like PLP-dependent enzymes"/>
    <property type="match status" value="1"/>
</dbReference>
<dbReference type="NCBIfam" id="TIGR03528">
    <property type="entry name" value="2_3_DAP_am_ly"/>
    <property type="match status" value="1"/>
</dbReference>
<keyword evidence="5" id="KW-1185">Reference proteome</keyword>
<dbReference type="KEGG" id="fho:H9Q81_09570"/>
<sequence>MELLKWVHNNKSRDRNYKKEKLVGFEEKEMKEVYDFHKSLPGYKATPLVELDNLAKYYGVKKVWLKDESKRFGLNAFKVLGGSYAIGKYLSQKLGKDMSELPFNVLISDEIKKQLGDVTFVTATDGNHGRGVAWVANKLRQKSVVYMPKGSAQMRFDAIAREGADVTITDLNYDDAVRLANKGAQEHGWIMVQDTAWDGYEEIPLWIMQGYSTIINEIVEQLEATKEEKPTHVFLQAGVGSFAGAVQGYLAHLYGDDRPITIICEPHGANCIYKSMEANDGKPHNVTGDLTTIMAGLACGEPNTISWKILRDNSDFSVSCDDQVAARGMRILSSPLGTDTRVISGESGAVGLGLFSILAEKKEEYAELMKELKIDENSRILCISTEGDTDVEGYKNVVWNGAHPNK</sequence>
<feature type="domain" description="Tryptophan synthase beta chain-like PALP" evidence="3">
    <location>
        <begin position="41"/>
        <end position="359"/>
    </location>
</feature>
<comment type="cofactor">
    <cofactor evidence="1">
        <name>pyridoxal 5'-phosphate</name>
        <dbReference type="ChEBI" id="CHEBI:597326"/>
    </cofactor>
</comment>